<evidence type="ECO:0000256" key="1">
    <source>
        <dbReference type="SAM" id="SignalP"/>
    </source>
</evidence>
<evidence type="ECO:0000313" key="2">
    <source>
        <dbReference type="EMBL" id="CAE4603972.1"/>
    </source>
</evidence>
<gene>
    <name evidence="2" type="ORF">DBRI00130_LOCUS13209</name>
</gene>
<name>A0A7S4VUP9_9STRA</name>
<dbReference type="EMBL" id="HBNS01016498">
    <property type="protein sequence ID" value="CAE4603972.1"/>
    <property type="molecule type" value="Transcribed_RNA"/>
</dbReference>
<dbReference type="AlphaFoldDB" id="A0A7S4VUP9"/>
<feature type="chain" id="PRO_5030693848" evidence="1">
    <location>
        <begin position="19"/>
        <end position="241"/>
    </location>
</feature>
<sequence>MMMKLFLPIMLASSTTHAFHIIANTRSYIKHRLGMSYLDNLSAPPSHDTQASLPDNGMVIAEECDPYAGNCIPAGMQFIATGAVVDGEVEIKSGDEMTIHAVNPNCLESQEYFAGFTADSHPAFYIRPNTGTFEPGKSKYLQVVCDPDVQGEGEYQATLVINIPGDNNKNQFTYNVRALNPQHHRQAGQWGAGRNDDEIKASKAKKAAYDIDQALNVDAYSLGAVGGIMPGVQLTGLCGDD</sequence>
<proteinExistence type="predicted"/>
<dbReference type="InterPro" id="IPR013783">
    <property type="entry name" value="Ig-like_fold"/>
</dbReference>
<keyword evidence="1" id="KW-0732">Signal</keyword>
<organism evidence="2">
    <name type="scientific">Ditylum brightwellii</name>
    <dbReference type="NCBI Taxonomy" id="49249"/>
    <lineage>
        <taxon>Eukaryota</taxon>
        <taxon>Sar</taxon>
        <taxon>Stramenopiles</taxon>
        <taxon>Ochrophyta</taxon>
        <taxon>Bacillariophyta</taxon>
        <taxon>Mediophyceae</taxon>
        <taxon>Lithodesmiophycidae</taxon>
        <taxon>Lithodesmiales</taxon>
        <taxon>Lithodesmiaceae</taxon>
        <taxon>Ditylum</taxon>
    </lineage>
</organism>
<feature type="signal peptide" evidence="1">
    <location>
        <begin position="1"/>
        <end position="18"/>
    </location>
</feature>
<dbReference type="Gene3D" id="2.60.40.10">
    <property type="entry name" value="Immunoglobulins"/>
    <property type="match status" value="1"/>
</dbReference>
<reference evidence="2" key="1">
    <citation type="submission" date="2021-01" db="EMBL/GenBank/DDBJ databases">
        <authorList>
            <person name="Corre E."/>
            <person name="Pelletier E."/>
            <person name="Niang G."/>
            <person name="Scheremetjew M."/>
            <person name="Finn R."/>
            <person name="Kale V."/>
            <person name="Holt S."/>
            <person name="Cochrane G."/>
            <person name="Meng A."/>
            <person name="Brown T."/>
            <person name="Cohen L."/>
        </authorList>
    </citation>
    <scope>NUCLEOTIDE SEQUENCE</scope>
    <source>
        <strain evidence="2">GSO104</strain>
    </source>
</reference>
<protein>
    <submittedName>
        <fullName evidence="2">Uncharacterized protein</fullName>
    </submittedName>
</protein>
<accession>A0A7S4VUP9</accession>